<dbReference type="InterPro" id="IPR003583">
    <property type="entry name" value="Hlx-hairpin-Hlx_DNA-bd_motif"/>
</dbReference>
<dbReference type="GO" id="GO:0009378">
    <property type="term" value="F:four-way junction helicase activity"/>
    <property type="evidence" value="ECO:0007669"/>
    <property type="project" value="InterPro"/>
</dbReference>
<dbReference type="InterPro" id="IPR036267">
    <property type="entry name" value="RuvA_C_sf"/>
</dbReference>
<accession>A0A3B0QZ18</accession>
<keyword evidence="6" id="KW-0378">Hydrolase</keyword>
<keyword evidence="2" id="KW-0227">DNA damage</keyword>
<dbReference type="HAMAP" id="MF_00031">
    <property type="entry name" value="DNA_HJ_migration_RuvA"/>
    <property type="match status" value="1"/>
</dbReference>
<sequence>MIAHIRGILLSKTPEFATVDVGGVGYELAIPVSNYYNLPETGVEVEFFVSTFIRDDAIKLYGFLTAIEKELFTLLITVTGVGPKLARNILSGAGIEELVKIIATGDVVALKALPGLGKKTSERLILELREKITALSALPAGASGAALSGLIDDGPSGGLYDDVVSALGNLGYKEGPSREAVKKVAVDSADGEDFERLFKAALRAMA</sequence>
<dbReference type="InterPro" id="IPR013849">
    <property type="entry name" value="DNA_helicase_Holl-junc_RuvA_I"/>
</dbReference>
<protein>
    <submittedName>
        <fullName evidence="6">Holliday junction ATP-dependent DNA helicase RuvA</fullName>
        <ecNumber evidence="6">3.6.4.12</ecNumber>
    </submittedName>
</protein>
<dbReference type="SUPFAM" id="SSF50249">
    <property type="entry name" value="Nucleic acid-binding proteins"/>
    <property type="match status" value="1"/>
</dbReference>
<dbReference type="GO" id="GO:0016787">
    <property type="term" value="F:hydrolase activity"/>
    <property type="evidence" value="ECO:0007669"/>
    <property type="project" value="UniProtKB-KW"/>
</dbReference>
<dbReference type="Gene3D" id="1.10.8.10">
    <property type="entry name" value="DNA helicase RuvA subunit, C-terminal domain"/>
    <property type="match status" value="1"/>
</dbReference>
<evidence type="ECO:0000256" key="4">
    <source>
        <dbReference type="ARBA" id="ARBA00023204"/>
    </source>
</evidence>
<dbReference type="Gene3D" id="1.10.150.20">
    <property type="entry name" value="5' to 3' exonuclease, C-terminal subdomain"/>
    <property type="match status" value="1"/>
</dbReference>
<dbReference type="SMART" id="SM00278">
    <property type="entry name" value="HhH1"/>
    <property type="match status" value="2"/>
</dbReference>
<dbReference type="GO" id="GO:0003677">
    <property type="term" value="F:DNA binding"/>
    <property type="evidence" value="ECO:0007669"/>
    <property type="project" value="UniProtKB-KW"/>
</dbReference>
<dbReference type="InterPro" id="IPR000085">
    <property type="entry name" value="RuvA"/>
</dbReference>
<dbReference type="AlphaFoldDB" id="A0A3B0QZ18"/>
<dbReference type="GO" id="GO:0006310">
    <property type="term" value="P:DNA recombination"/>
    <property type="evidence" value="ECO:0007669"/>
    <property type="project" value="InterPro"/>
</dbReference>
<dbReference type="InterPro" id="IPR012340">
    <property type="entry name" value="NA-bd_OB-fold"/>
</dbReference>
<dbReference type="GO" id="GO:0005524">
    <property type="term" value="F:ATP binding"/>
    <property type="evidence" value="ECO:0007669"/>
    <property type="project" value="InterPro"/>
</dbReference>
<dbReference type="Pfam" id="PF14520">
    <property type="entry name" value="HHH_5"/>
    <property type="match status" value="1"/>
</dbReference>
<keyword evidence="4" id="KW-0234">DNA repair</keyword>
<dbReference type="SUPFAM" id="SSF46929">
    <property type="entry name" value="DNA helicase RuvA subunit, C-terminal domain"/>
    <property type="match status" value="1"/>
</dbReference>
<dbReference type="GO" id="GO:0006281">
    <property type="term" value="P:DNA repair"/>
    <property type="evidence" value="ECO:0007669"/>
    <property type="project" value="UniProtKB-KW"/>
</dbReference>
<dbReference type="CDD" id="cd14332">
    <property type="entry name" value="UBA_RuvA_C"/>
    <property type="match status" value="1"/>
</dbReference>
<gene>
    <name evidence="6" type="ORF">MNBD_DELTA01-1207</name>
</gene>
<dbReference type="SUPFAM" id="SSF47781">
    <property type="entry name" value="RuvA domain 2-like"/>
    <property type="match status" value="1"/>
</dbReference>
<evidence type="ECO:0000256" key="3">
    <source>
        <dbReference type="ARBA" id="ARBA00023125"/>
    </source>
</evidence>
<keyword evidence="3" id="KW-0238">DNA-binding</keyword>
<organism evidence="6">
    <name type="scientific">hydrothermal vent metagenome</name>
    <dbReference type="NCBI Taxonomy" id="652676"/>
    <lineage>
        <taxon>unclassified sequences</taxon>
        <taxon>metagenomes</taxon>
        <taxon>ecological metagenomes</taxon>
    </lineage>
</organism>
<feature type="domain" description="Helix-hairpin-helix DNA-binding motif class 1" evidence="5">
    <location>
        <begin position="108"/>
        <end position="127"/>
    </location>
</feature>
<keyword evidence="1" id="KW-0963">Cytoplasm</keyword>
<evidence type="ECO:0000259" key="5">
    <source>
        <dbReference type="SMART" id="SM00278"/>
    </source>
</evidence>
<evidence type="ECO:0000313" key="6">
    <source>
        <dbReference type="EMBL" id="VAV85291.1"/>
    </source>
</evidence>
<dbReference type="InterPro" id="IPR011114">
    <property type="entry name" value="RuvA_C"/>
</dbReference>
<dbReference type="GO" id="GO:0009379">
    <property type="term" value="C:Holliday junction helicase complex"/>
    <property type="evidence" value="ECO:0007669"/>
    <property type="project" value="InterPro"/>
</dbReference>
<dbReference type="Gene3D" id="2.40.50.140">
    <property type="entry name" value="Nucleic acid-binding proteins"/>
    <property type="match status" value="1"/>
</dbReference>
<evidence type="ECO:0000256" key="2">
    <source>
        <dbReference type="ARBA" id="ARBA00022763"/>
    </source>
</evidence>
<dbReference type="EMBL" id="UOEA01000084">
    <property type="protein sequence ID" value="VAV85291.1"/>
    <property type="molecule type" value="Genomic_DNA"/>
</dbReference>
<keyword evidence="6" id="KW-0547">Nucleotide-binding</keyword>
<keyword evidence="6" id="KW-0067">ATP-binding</keyword>
<dbReference type="NCBIfam" id="TIGR00084">
    <property type="entry name" value="ruvA"/>
    <property type="match status" value="1"/>
</dbReference>
<reference evidence="6" key="1">
    <citation type="submission" date="2018-06" db="EMBL/GenBank/DDBJ databases">
        <authorList>
            <person name="Zhirakovskaya E."/>
        </authorList>
    </citation>
    <scope>NUCLEOTIDE SEQUENCE</scope>
</reference>
<feature type="domain" description="Helix-hairpin-helix DNA-binding motif class 1" evidence="5">
    <location>
        <begin position="73"/>
        <end position="92"/>
    </location>
</feature>
<dbReference type="InterPro" id="IPR010994">
    <property type="entry name" value="RuvA_2-like"/>
</dbReference>
<proteinExistence type="inferred from homology"/>
<keyword evidence="6" id="KW-0347">Helicase</keyword>
<evidence type="ECO:0000256" key="1">
    <source>
        <dbReference type="ARBA" id="ARBA00022490"/>
    </source>
</evidence>
<dbReference type="Pfam" id="PF07499">
    <property type="entry name" value="RuvA_C"/>
    <property type="match status" value="1"/>
</dbReference>
<dbReference type="Pfam" id="PF01330">
    <property type="entry name" value="RuvA_N"/>
    <property type="match status" value="1"/>
</dbReference>
<dbReference type="EC" id="3.6.4.12" evidence="6"/>
<name>A0A3B0QZ18_9ZZZZ</name>